<protein>
    <recommendedName>
        <fullName evidence="3">ATP synthase protein I</fullName>
    </recommendedName>
</protein>
<evidence type="ECO:0008006" key="3">
    <source>
        <dbReference type="Google" id="ProtNLM"/>
    </source>
</evidence>
<accession>A0A6J4QNM6</accession>
<proteinExistence type="predicted"/>
<organism evidence="2">
    <name type="scientific">uncultured Rubrobacteraceae bacterium</name>
    <dbReference type="NCBI Taxonomy" id="349277"/>
    <lineage>
        <taxon>Bacteria</taxon>
        <taxon>Bacillati</taxon>
        <taxon>Actinomycetota</taxon>
        <taxon>Rubrobacteria</taxon>
        <taxon>Rubrobacterales</taxon>
        <taxon>Rubrobacteraceae</taxon>
        <taxon>environmental samples</taxon>
    </lineage>
</organism>
<reference evidence="2" key="1">
    <citation type="submission" date="2020-02" db="EMBL/GenBank/DDBJ databases">
        <authorList>
            <person name="Meier V. D."/>
        </authorList>
    </citation>
    <scope>NUCLEOTIDE SEQUENCE</scope>
    <source>
        <strain evidence="2">AVDCRST_MAG82</strain>
    </source>
</reference>
<evidence type="ECO:0000313" key="2">
    <source>
        <dbReference type="EMBL" id="CAA9442394.1"/>
    </source>
</evidence>
<gene>
    <name evidence="2" type="ORF">AVDCRST_MAG82-3015</name>
</gene>
<feature type="transmembrane region" description="Helical" evidence="1">
    <location>
        <begin position="46"/>
        <end position="67"/>
    </location>
</feature>
<dbReference type="AlphaFoldDB" id="A0A6J4QNM6"/>
<dbReference type="Pfam" id="PF09527">
    <property type="entry name" value="ATPase_gene1"/>
    <property type="match status" value="1"/>
</dbReference>
<name>A0A6J4QNM6_9ACTN</name>
<keyword evidence="1" id="KW-0472">Membrane</keyword>
<sequence>MMPDTRSQRNDANGNYARFVGLGITLILIFALPTVVGFFLDRLAGTLPLFLLLGLAAGFVGGMYYVYRALQKLGG</sequence>
<feature type="transmembrane region" description="Helical" evidence="1">
    <location>
        <begin position="20"/>
        <end position="40"/>
    </location>
</feature>
<keyword evidence="1" id="KW-0812">Transmembrane</keyword>
<dbReference type="EMBL" id="CADCVA010000367">
    <property type="protein sequence ID" value="CAA9442394.1"/>
    <property type="molecule type" value="Genomic_DNA"/>
</dbReference>
<evidence type="ECO:0000256" key="1">
    <source>
        <dbReference type="SAM" id="Phobius"/>
    </source>
</evidence>
<keyword evidence="1" id="KW-1133">Transmembrane helix</keyword>
<dbReference type="InterPro" id="IPR032820">
    <property type="entry name" value="ATPase_put"/>
</dbReference>